<dbReference type="Pfam" id="PF13193">
    <property type="entry name" value="AMP-binding_C"/>
    <property type="match status" value="1"/>
</dbReference>
<dbReference type="EMBL" id="BARV01017688">
    <property type="protein sequence ID" value="GAI26149.1"/>
    <property type="molecule type" value="Genomic_DNA"/>
</dbReference>
<evidence type="ECO:0000256" key="2">
    <source>
        <dbReference type="ARBA" id="ARBA00022598"/>
    </source>
</evidence>
<evidence type="ECO:0000313" key="4">
    <source>
        <dbReference type="EMBL" id="GAI26149.1"/>
    </source>
</evidence>
<dbReference type="InterPro" id="IPR045851">
    <property type="entry name" value="AMP-bd_C_sf"/>
</dbReference>
<dbReference type="PANTHER" id="PTHR43201:SF5">
    <property type="entry name" value="MEDIUM-CHAIN ACYL-COA LIGASE ACSF2, MITOCHONDRIAL"/>
    <property type="match status" value="1"/>
</dbReference>
<dbReference type="Gene3D" id="3.30.300.30">
    <property type="match status" value="1"/>
</dbReference>
<dbReference type="InterPro" id="IPR025110">
    <property type="entry name" value="AMP-bd_C"/>
</dbReference>
<comment type="similarity">
    <text evidence="1">Belongs to the ATP-dependent AMP-binding enzyme family.</text>
</comment>
<evidence type="ECO:0000256" key="1">
    <source>
        <dbReference type="ARBA" id="ARBA00006432"/>
    </source>
</evidence>
<feature type="non-terminal residue" evidence="4">
    <location>
        <position position="1"/>
    </location>
</feature>
<gene>
    <name evidence="4" type="ORF">S06H3_30079</name>
</gene>
<sequence>VNKRERILIVDDEAMVRMDSEGFIYIVDRKKDVIITGGENIFPVEVENVIRSHPKVYDVGVIGFPDERLGEIAVAVIAPNPGVTLTEDEINAFCEQNLSRYKRPRRIIFDKVPRNPTGKIEKPKMRQKYAGIKESFRI</sequence>
<protein>
    <recommendedName>
        <fullName evidence="3">AMP-binding enzyme C-terminal domain-containing protein</fullName>
    </recommendedName>
</protein>
<accession>X1P5F0</accession>
<proteinExistence type="inferred from homology"/>
<dbReference type="PANTHER" id="PTHR43201">
    <property type="entry name" value="ACYL-COA SYNTHETASE"/>
    <property type="match status" value="1"/>
</dbReference>
<dbReference type="GO" id="GO:0031956">
    <property type="term" value="F:medium-chain fatty acid-CoA ligase activity"/>
    <property type="evidence" value="ECO:0007669"/>
    <property type="project" value="TreeGrafter"/>
</dbReference>
<keyword evidence="2" id="KW-0436">Ligase</keyword>
<dbReference type="AlphaFoldDB" id="X1P5F0"/>
<comment type="caution">
    <text evidence="4">The sequence shown here is derived from an EMBL/GenBank/DDBJ whole genome shotgun (WGS) entry which is preliminary data.</text>
</comment>
<name>X1P5F0_9ZZZZ</name>
<organism evidence="4">
    <name type="scientific">marine sediment metagenome</name>
    <dbReference type="NCBI Taxonomy" id="412755"/>
    <lineage>
        <taxon>unclassified sequences</taxon>
        <taxon>metagenomes</taxon>
        <taxon>ecological metagenomes</taxon>
    </lineage>
</organism>
<feature type="domain" description="AMP-binding enzyme C-terminal" evidence="3">
    <location>
        <begin position="45"/>
        <end position="119"/>
    </location>
</feature>
<dbReference type="SUPFAM" id="SSF56801">
    <property type="entry name" value="Acetyl-CoA synthetase-like"/>
    <property type="match status" value="1"/>
</dbReference>
<reference evidence="4" key="1">
    <citation type="journal article" date="2014" name="Front. Microbiol.">
        <title>High frequency of phylogenetically diverse reductive dehalogenase-homologous genes in deep subseafloor sedimentary metagenomes.</title>
        <authorList>
            <person name="Kawai M."/>
            <person name="Futagami T."/>
            <person name="Toyoda A."/>
            <person name="Takaki Y."/>
            <person name="Nishi S."/>
            <person name="Hori S."/>
            <person name="Arai W."/>
            <person name="Tsubouchi T."/>
            <person name="Morono Y."/>
            <person name="Uchiyama I."/>
            <person name="Ito T."/>
            <person name="Fujiyama A."/>
            <person name="Inagaki F."/>
            <person name="Takami H."/>
        </authorList>
    </citation>
    <scope>NUCLEOTIDE SEQUENCE</scope>
    <source>
        <strain evidence="4">Expedition CK06-06</strain>
    </source>
</reference>
<evidence type="ECO:0000259" key="3">
    <source>
        <dbReference type="Pfam" id="PF13193"/>
    </source>
</evidence>
<dbReference type="GO" id="GO:0006631">
    <property type="term" value="P:fatty acid metabolic process"/>
    <property type="evidence" value="ECO:0007669"/>
    <property type="project" value="TreeGrafter"/>
</dbReference>
<dbReference type="FunFam" id="3.30.300.30:FF:000008">
    <property type="entry name" value="2,3-dihydroxybenzoate-AMP ligase"/>
    <property type="match status" value="1"/>
</dbReference>